<name>A0A5N5WWF0_9EURO</name>
<organism evidence="7 8">
    <name type="scientific">Aspergillus leporis</name>
    <dbReference type="NCBI Taxonomy" id="41062"/>
    <lineage>
        <taxon>Eukaryota</taxon>
        <taxon>Fungi</taxon>
        <taxon>Dikarya</taxon>
        <taxon>Ascomycota</taxon>
        <taxon>Pezizomycotina</taxon>
        <taxon>Eurotiomycetes</taxon>
        <taxon>Eurotiomycetidae</taxon>
        <taxon>Eurotiales</taxon>
        <taxon>Aspergillaceae</taxon>
        <taxon>Aspergillus</taxon>
        <taxon>Aspergillus subgen. Circumdati</taxon>
    </lineage>
</organism>
<dbReference type="InterPro" id="IPR001138">
    <property type="entry name" value="Zn2Cys6_DnaBD"/>
</dbReference>
<dbReference type="OrthoDB" id="5350673at2759"/>
<proteinExistence type="predicted"/>
<dbReference type="PROSITE" id="PS50048">
    <property type="entry name" value="ZN2_CY6_FUNGAL_2"/>
    <property type="match status" value="1"/>
</dbReference>
<keyword evidence="2" id="KW-0238">DNA-binding</keyword>
<dbReference type="InterPro" id="IPR036864">
    <property type="entry name" value="Zn2-C6_fun-type_DNA-bd_sf"/>
</dbReference>
<keyword evidence="3" id="KW-0804">Transcription</keyword>
<dbReference type="SUPFAM" id="SSF57701">
    <property type="entry name" value="Zn2/Cys6 DNA-binding domain"/>
    <property type="match status" value="1"/>
</dbReference>
<evidence type="ECO:0000256" key="4">
    <source>
        <dbReference type="ARBA" id="ARBA00023242"/>
    </source>
</evidence>
<reference evidence="7 8" key="1">
    <citation type="submission" date="2019-04" db="EMBL/GenBank/DDBJ databases">
        <title>Friends and foes A comparative genomics study of 23 Aspergillus species from section Flavi.</title>
        <authorList>
            <consortium name="DOE Joint Genome Institute"/>
            <person name="Kjaerbolling I."/>
            <person name="Vesth T."/>
            <person name="Frisvad J.C."/>
            <person name="Nybo J.L."/>
            <person name="Theobald S."/>
            <person name="Kildgaard S."/>
            <person name="Isbrandt T."/>
            <person name="Kuo A."/>
            <person name="Sato A."/>
            <person name="Lyhne E.K."/>
            <person name="Kogle M.E."/>
            <person name="Wiebenga A."/>
            <person name="Kun R.S."/>
            <person name="Lubbers R.J."/>
            <person name="Makela M.R."/>
            <person name="Barry K."/>
            <person name="Chovatia M."/>
            <person name="Clum A."/>
            <person name="Daum C."/>
            <person name="Haridas S."/>
            <person name="He G."/>
            <person name="LaButti K."/>
            <person name="Lipzen A."/>
            <person name="Mondo S."/>
            <person name="Riley R."/>
            <person name="Salamov A."/>
            <person name="Simmons B.A."/>
            <person name="Magnuson J.K."/>
            <person name="Henrissat B."/>
            <person name="Mortensen U.H."/>
            <person name="Larsen T.O."/>
            <person name="Devries R.P."/>
            <person name="Grigoriev I.V."/>
            <person name="Machida M."/>
            <person name="Baker S.E."/>
            <person name="Andersen M.R."/>
        </authorList>
    </citation>
    <scope>NUCLEOTIDE SEQUENCE [LARGE SCALE GENOMIC DNA]</scope>
    <source>
        <strain evidence="7 8">CBS 151.66</strain>
    </source>
</reference>
<dbReference type="SMART" id="SM00066">
    <property type="entry name" value="GAL4"/>
    <property type="match status" value="1"/>
</dbReference>
<dbReference type="Pfam" id="PF00172">
    <property type="entry name" value="Zn_clus"/>
    <property type="match status" value="1"/>
</dbReference>
<gene>
    <name evidence="7" type="ORF">BDV29DRAFT_179277</name>
</gene>
<dbReference type="GO" id="GO:0003677">
    <property type="term" value="F:DNA binding"/>
    <property type="evidence" value="ECO:0007669"/>
    <property type="project" value="UniProtKB-KW"/>
</dbReference>
<dbReference type="Pfam" id="PF11951">
    <property type="entry name" value="Fungal_trans_2"/>
    <property type="match status" value="1"/>
</dbReference>
<dbReference type="EMBL" id="ML732273">
    <property type="protein sequence ID" value="KAB8071412.1"/>
    <property type="molecule type" value="Genomic_DNA"/>
</dbReference>
<evidence type="ECO:0000256" key="1">
    <source>
        <dbReference type="ARBA" id="ARBA00023015"/>
    </source>
</evidence>
<keyword evidence="8" id="KW-1185">Reference proteome</keyword>
<protein>
    <recommendedName>
        <fullName evidence="6">Zn(2)-C6 fungal-type domain-containing protein</fullName>
    </recommendedName>
</protein>
<evidence type="ECO:0000256" key="2">
    <source>
        <dbReference type="ARBA" id="ARBA00023125"/>
    </source>
</evidence>
<accession>A0A5N5WWF0</accession>
<dbReference type="InterPro" id="IPR021858">
    <property type="entry name" value="Fun_TF"/>
</dbReference>
<dbReference type="InterPro" id="IPR053157">
    <property type="entry name" value="Sterol_Uptake_Regulator"/>
</dbReference>
<dbReference type="PANTHER" id="PTHR47784:SF5">
    <property type="entry name" value="STEROL UPTAKE CONTROL PROTEIN 2"/>
    <property type="match status" value="1"/>
</dbReference>
<dbReference type="PANTHER" id="PTHR47784">
    <property type="entry name" value="STEROL UPTAKE CONTROL PROTEIN 2"/>
    <property type="match status" value="1"/>
</dbReference>
<keyword evidence="1" id="KW-0805">Transcription regulation</keyword>
<evidence type="ECO:0000259" key="6">
    <source>
        <dbReference type="PROSITE" id="PS50048"/>
    </source>
</evidence>
<evidence type="ECO:0000256" key="5">
    <source>
        <dbReference type="SAM" id="MobiDB-lite"/>
    </source>
</evidence>
<evidence type="ECO:0000256" key="3">
    <source>
        <dbReference type="ARBA" id="ARBA00023163"/>
    </source>
</evidence>
<feature type="region of interest" description="Disordered" evidence="5">
    <location>
        <begin position="51"/>
        <end position="70"/>
    </location>
</feature>
<evidence type="ECO:0000313" key="7">
    <source>
        <dbReference type="EMBL" id="KAB8071412.1"/>
    </source>
</evidence>
<dbReference type="Gene3D" id="4.10.240.10">
    <property type="entry name" value="Zn(2)-C6 fungal-type DNA-binding domain"/>
    <property type="match status" value="1"/>
</dbReference>
<dbReference type="PROSITE" id="PS00463">
    <property type="entry name" value="ZN2_CY6_FUNGAL_1"/>
    <property type="match status" value="1"/>
</dbReference>
<sequence>MPPRRSHKKSRNGCDRCKQRRVKCDEAYPCLNCTRRHISCSYEHRNAVALPQKENKHSEQDDACSPTPRASLSEISARTDAALNTLQRNIADTACFLREWNGQDPELMHHYSISTYKTFSDREDARQVWQVEIPKIAYSYEFLMHGLLSVSALHLSYLKLEKQSHYLTSSTFHMALGLQTFRTILRNVTEENCLALFSFSSVIIIWICAAPTDSTNAQPLSSVIEMFNLCRGVLTLVDLLPRIRKSPLGPLMSQDWSLKSDTPFILFRGLDDQLTKLRYRLTLDTIGEEDRSVVEHAISELRNVCQRIEHAGPPEDCGMVCVWPLAVRSRFVSLIEQRRPFALTLLAFYCAQLHIFRHYWFVERRAETLLSEILTIMPPGYADLLEWPRRFCSSGPGLGGWGVVHLAAEGMSPSM</sequence>
<dbReference type="GO" id="GO:0008270">
    <property type="term" value="F:zinc ion binding"/>
    <property type="evidence" value="ECO:0007669"/>
    <property type="project" value="InterPro"/>
</dbReference>
<dbReference type="GO" id="GO:0001228">
    <property type="term" value="F:DNA-binding transcription activator activity, RNA polymerase II-specific"/>
    <property type="evidence" value="ECO:0007669"/>
    <property type="project" value="TreeGrafter"/>
</dbReference>
<dbReference type="Proteomes" id="UP000326565">
    <property type="component" value="Unassembled WGS sequence"/>
</dbReference>
<evidence type="ECO:0000313" key="8">
    <source>
        <dbReference type="Proteomes" id="UP000326565"/>
    </source>
</evidence>
<dbReference type="CDD" id="cd00067">
    <property type="entry name" value="GAL4"/>
    <property type="match status" value="1"/>
</dbReference>
<feature type="domain" description="Zn(2)-C6 fungal-type" evidence="6">
    <location>
        <begin position="13"/>
        <end position="42"/>
    </location>
</feature>
<keyword evidence="4" id="KW-0539">Nucleus</keyword>
<dbReference type="AlphaFoldDB" id="A0A5N5WWF0"/>